<dbReference type="GO" id="GO:0006310">
    <property type="term" value="P:DNA recombination"/>
    <property type="evidence" value="ECO:0007669"/>
    <property type="project" value="UniProtKB-KW"/>
</dbReference>
<evidence type="ECO:0000256" key="12">
    <source>
        <dbReference type="ARBA" id="ARBA00022918"/>
    </source>
</evidence>
<dbReference type="GO" id="GO:0003964">
    <property type="term" value="F:RNA-directed DNA polymerase activity"/>
    <property type="evidence" value="ECO:0007669"/>
    <property type="project" value="UniProtKB-KW"/>
</dbReference>
<keyword evidence="9" id="KW-0378">Hydrolase</keyword>
<dbReference type="SUPFAM" id="SSF54160">
    <property type="entry name" value="Chromo domain-like"/>
    <property type="match status" value="1"/>
</dbReference>
<keyword evidence="21" id="KW-1185">Reference proteome</keyword>
<dbReference type="GO" id="GO:0004190">
    <property type="term" value="F:aspartic-type endopeptidase activity"/>
    <property type="evidence" value="ECO:0007669"/>
    <property type="project" value="UniProtKB-KW"/>
</dbReference>
<keyword evidence="15" id="KW-0233">DNA recombination</keyword>
<dbReference type="SUPFAM" id="SSF50630">
    <property type="entry name" value="Acid proteases"/>
    <property type="match status" value="1"/>
</dbReference>
<evidence type="ECO:0000313" key="20">
    <source>
        <dbReference type="EMBL" id="WVZ92843.1"/>
    </source>
</evidence>
<evidence type="ECO:0000256" key="10">
    <source>
        <dbReference type="ARBA" id="ARBA00022842"/>
    </source>
</evidence>
<dbReference type="GO" id="GO:0006508">
    <property type="term" value="P:proteolysis"/>
    <property type="evidence" value="ECO:0007669"/>
    <property type="project" value="UniProtKB-KW"/>
</dbReference>
<dbReference type="Proteomes" id="UP001341281">
    <property type="component" value="Chromosome 09"/>
</dbReference>
<evidence type="ECO:0000259" key="19">
    <source>
        <dbReference type="PROSITE" id="PS50994"/>
    </source>
</evidence>
<dbReference type="Pfam" id="PF08284">
    <property type="entry name" value="RVP_2"/>
    <property type="match status" value="1"/>
</dbReference>
<evidence type="ECO:0000256" key="9">
    <source>
        <dbReference type="ARBA" id="ARBA00022801"/>
    </source>
</evidence>
<dbReference type="EMBL" id="CP144753">
    <property type="protein sequence ID" value="WVZ92843.1"/>
    <property type="molecule type" value="Genomic_DNA"/>
</dbReference>
<dbReference type="InterPro" id="IPR043502">
    <property type="entry name" value="DNA/RNA_pol_sf"/>
</dbReference>
<dbReference type="Gene3D" id="3.30.420.10">
    <property type="entry name" value="Ribonuclease H-like superfamily/Ribonuclease H"/>
    <property type="match status" value="1"/>
</dbReference>
<dbReference type="InterPro" id="IPR056924">
    <property type="entry name" value="SH3_Tf2-1"/>
</dbReference>
<dbReference type="InterPro" id="IPR021109">
    <property type="entry name" value="Peptidase_aspartic_dom_sf"/>
</dbReference>
<dbReference type="SUPFAM" id="SSF56672">
    <property type="entry name" value="DNA/RNA polymerases"/>
    <property type="match status" value="1"/>
</dbReference>
<keyword evidence="10" id="KW-0460">Magnesium</keyword>
<dbReference type="InterPro" id="IPR041373">
    <property type="entry name" value="RT_RNaseH"/>
</dbReference>
<evidence type="ECO:0000256" key="6">
    <source>
        <dbReference type="ARBA" id="ARBA00022723"/>
    </source>
</evidence>
<dbReference type="FunFam" id="3.30.420.10:FF:000032">
    <property type="entry name" value="Retrovirus-related Pol polyprotein from transposon 297-like Protein"/>
    <property type="match status" value="1"/>
</dbReference>
<dbReference type="PROSITE" id="PS00141">
    <property type="entry name" value="ASP_PROTEASE"/>
    <property type="match status" value="1"/>
</dbReference>
<dbReference type="FunFam" id="3.30.70.270:FF:000020">
    <property type="entry name" value="Transposon Tf2-6 polyprotein-like Protein"/>
    <property type="match status" value="1"/>
</dbReference>
<keyword evidence="13" id="KW-0239">DNA-directed DNA polymerase</keyword>
<feature type="compositionally biased region" description="Gly residues" evidence="16">
    <location>
        <begin position="9"/>
        <end position="22"/>
    </location>
</feature>
<dbReference type="PROSITE" id="PS50994">
    <property type="entry name" value="INTEGRASE"/>
    <property type="match status" value="1"/>
</dbReference>
<dbReference type="CDD" id="cd01647">
    <property type="entry name" value="RT_LTR"/>
    <property type="match status" value="1"/>
</dbReference>
<feature type="compositionally biased region" description="Basic and acidic residues" evidence="16">
    <location>
        <begin position="65"/>
        <end position="74"/>
    </location>
</feature>
<keyword evidence="8" id="KW-0255">Endonuclease</keyword>
<feature type="region of interest" description="Disordered" evidence="16">
    <location>
        <begin position="220"/>
        <end position="254"/>
    </location>
</feature>
<dbReference type="CDD" id="cd09274">
    <property type="entry name" value="RNase_HI_RT_Ty3"/>
    <property type="match status" value="1"/>
</dbReference>
<feature type="region of interest" description="Disordered" evidence="16">
    <location>
        <begin position="328"/>
        <end position="362"/>
    </location>
</feature>
<dbReference type="Pfam" id="PF24626">
    <property type="entry name" value="SH3_Tf2-1"/>
    <property type="match status" value="1"/>
</dbReference>
<evidence type="ECO:0000313" key="21">
    <source>
        <dbReference type="Proteomes" id="UP001341281"/>
    </source>
</evidence>
<feature type="domain" description="Integrase catalytic" evidence="19">
    <location>
        <begin position="1103"/>
        <end position="1266"/>
    </location>
</feature>
<dbReference type="InterPro" id="IPR043128">
    <property type="entry name" value="Rev_trsase/Diguanyl_cyclase"/>
</dbReference>
<organism evidence="20 21">
    <name type="scientific">Paspalum notatum var. saurae</name>
    <dbReference type="NCBI Taxonomy" id="547442"/>
    <lineage>
        <taxon>Eukaryota</taxon>
        <taxon>Viridiplantae</taxon>
        <taxon>Streptophyta</taxon>
        <taxon>Embryophyta</taxon>
        <taxon>Tracheophyta</taxon>
        <taxon>Spermatophyta</taxon>
        <taxon>Magnoliopsida</taxon>
        <taxon>Liliopsida</taxon>
        <taxon>Poales</taxon>
        <taxon>Poaceae</taxon>
        <taxon>PACMAD clade</taxon>
        <taxon>Panicoideae</taxon>
        <taxon>Andropogonodae</taxon>
        <taxon>Paspaleae</taxon>
        <taxon>Paspalinae</taxon>
        <taxon>Paspalum</taxon>
    </lineage>
</organism>
<evidence type="ECO:0000256" key="2">
    <source>
        <dbReference type="ARBA" id="ARBA00022670"/>
    </source>
</evidence>
<feature type="domain" description="Reverse transcriptase" evidence="18">
    <location>
        <begin position="565"/>
        <end position="744"/>
    </location>
</feature>
<accession>A0AAQ3UK71</accession>
<dbReference type="GO" id="GO:0003887">
    <property type="term" value="F:DNA-directed DNA polymerase activity"/>
    <property type="evidence" value="ECO:0007669"/>
    <property type="project" value="UniProtKB-KW"/>
</dbReference>
<dbReference type="Pfam" id="PF03732">
    <property type="entry name" value="Retrotrans_gag"/>
    <property type="match status" value="1"/>
</dbReference>
<dbReference type="Gene3D" id="1.10.340.70">
    <property type="match status" value="1"/>
</dbReference>
<evidence type="ECO:0000256" key="8">
    <source>
        <dbReference type="ARBA" id="ARBA00022759"/>
    </source>
</evidence>
<feature type="region of interest" description="Disordered" evidence="16">
    <location>
        <begin position="53"/>
        <end position="84"/>
    </location>
</feature>
<dbReference type="Pfam" id="PF17917">
    <property type="entry name" value="RT_RNaseH"/>
    <property type="match status" value="1"/>
</dbReference>
<evidence type="ECO:0000256" key="4">
    <source>
        <dbReference type="ARBA" id="ARBA00022695"/>
    </source>
</evidence>
<keyword evidence="4" id="KW-0548">Nucleotidyltransferase</keyword>
<dbReference type="Pfam" id="PF17921">
    <property type="entry name" value="Integrase_H2C2"/>
    <property type="match status" value="1"/>
</dbReference>
<evidence type="ECO:0000256" key="15">
    <source>
        <dbReference type="ARBA" id="ARBA00023172"/>
    </source>
</evidence>
<keyword evidence="6" id="KW-0479">Metal-binding</keyword>
<dbReference type="InterPro" id="IPR000477">
    <property type="entry name" value="RT_dom"/>
</dbReference>
<gene>
    <name evidence="20" type="ORF">U9M48_038881</name>
</gene>
<dbReference type="PANTHER" id="PTHR37984:SF5">
    <property type="entry name" value="PROTEIN NYNRIN-LIKE"/>
    <property type="match status" value="1"/>
</dbReference>
<dbReference type="GO" id="GO:0003677">
    <property type="term" value="F:DNA binding"/>
    <property type="evidence" value="ECO:0007669"/>
    <property type="project" value="UniProtKB-KW"/>
</dbReference>
<dbReference type="InterPro" id="IPR000953">
    <property type="entry name" value="Chromo/chromo_shadow_dom"/>
</dbReference>
<reference evidence="20 21" key="1">
    <citation type="submission" date="2024-02" db="EMBL/GenBank/DDBJ databases">
        <title>High-quality chromosome-scale genome assembly of Pensacola bahiagrass (Paspalum notatum Flugge var. saurae).</title>
        <authorList>
            <person name="Vega J.M."/>
            <person name="Podio M."/>
            <person name="Orjuela J."/>
            <person name="Siena L.A."/>
            <person name="Pessino S.C."/>
            <person name="Combes M.C."/>
            <person name="Mariac C."/>
            <person name="Albertini E."/>
            <person name="Pupilli F."/>
            <person name="Ortiz J.P.A."/>
            <person name="Leblanc O."/>
        </authorList>
    </citation>
    <scope>NUCLEOTIDE SEQUENCE [LARGE SCALE GENOMIC DNA]</scope>
    <source>
        <strain evidence="20">R1</strain>
        <tissue evidence="20">Leaf</tissue>
    </source>
</reference>
<dbReference type="InterPro" id="IPR001969">
    <property type="entry name" value="Aspartic_peptidase_AS"/>
</dbReference>
<sequence length="1464" mass="167213">MVNTRRNATGGGASQGNQGGGNPLPNPPPLTPEQFYNLQMQMMATMTNAVHALQQAQAQPPPPPPRDRHGDFLKGHPPTFSHATEPLQADDWLRAVERQLDIAQCNDRERVLYGSGQLRGAALDWWESYRPQDRDAFTWAQFKENFRNHHVPAGLMKMKKKEFLSLKQGSMSVTEYRDKFLRLARWREDEEKQEYFLEGPNDELRYQLMNHTFPSFHQAVDGARSPKGSARRLRKGRGSTTIPHQAATPVPGSLGVRAHGSGGLKASKATGPSGAIGVSRLALCTRLGARCRPPLPPRTRPRALGLATSVVERATMLMLVPVGCKVTNEGSSRAKGENPPRPQQGRPNQRARRRGKGSSSTQLEAPNVVLGTFLVNSHPATVLFDTGATHSFITKSYAEQYNIPIRSTSRPMVVSTPGGTLSTSLICPRVSINIRGVEFCTKLIIIGSAGIDIILGMETLAKWDVRIDCAKRTVHLTAPDGQKVEVSATEPSGCLHQMEAKPTEGIRVVCEYPDVFPDELPGMPPDREIEFLIELLPGTAPIAKRQYRVAPKEQGLIKENIDELLGKGFIRPSSSPWAFPVLFVDKKDGTRRMCVDYRALNDVTIKNKYPLPRIDDLFDQLQGACVFSKIDLRSGYHQLKIRPSDIPKTAFITRFGLYEYTVMSFGLTNAPAYFMNLMNKVFMEYLDKFVVVFIDDILIYSKTEEEHEEHLRLVLQKLRDHKLYAKLSKCEFWLDQVPFLGHIVSKGGIMVDPSKISSVMDWKVPEVVREVRGFLGLAGYYRRFIESFSRIAKPMTSLLEKGVPFHWTKERQAAFDELKKRLTTAPVLTLPDLTKSFTVYCDASKEGLGCVLMQEGKVIAYASRQLRKHEVNYPTHDLDNVVHALKIWRHYLFGNKCEIYTDHKSLKYIFTQNELNMRQRRWLELIKDYDLEIHYHPGKANVVADALSRKSYVNMAVAFQMPFELCVEFESLNLGFVHHTTVATFEAEPTLEQEIRNHQKTDEKIQEIREQIKLGKAPHFREDEQGTVWYKNRICVPDVDSIKKLILSEAHDTAYSIHPGSTKMYNDLKERLRWYGMKRASGENMSQSRVKAEHQRPAGLLQPLKIPEWKWEEISMDFIVGLPRTQKGYNSIWVVVDRLTKVAHFIPVNTTYSGARLAELYISRIVCLHGVPKRIISDRGSQFTSRFWEQLHDSLDSKLWFSTAYHPQTDGQTERTNQILEDMLRACAIQYGTSWDKSLPYAEFSYNNSYQASLKKSPFEALYGRRCRTPLFWNQTGEKQVFGPDLIKDAEQQIKMVRENLRVAQSRQKSYADVRRRDLTFKVDDFVYLKVSPMRGIRRFNMKGKLAPRYIGPFKIVERKGEVAYKLELPPNLSGIHNVFHVSQLKKCLRVPEEQAPLEGLDVQEDLTYTEHPVKILETSERVTRNRRVKMCRVQWKHHTEDEATWEREEELRATYPGLFANHL</sequence>
<dbReference type="InterPro" id="IPR041588">
    <property type="entry name" value="Integrase_H2C2"/>
</dbReference>
<keyword evidence="2" id="KW-0645">Protease</keyword>
<dbReference type="Pfam" id="PF00078">
    <property type="entry name" value="RVT_1"/>
    <property type="match status" value="1"/>
</dbReference>
<dbReference type="CDD" id="cd00303">
    <property type="entry name" value="retropepsin_like"/>
    <property type="match status" value="1"/>
</dbReference>
<dbReference type="PROSITE" id="PS50878">
    <property type="entry name" value="RT_POL"/>
    <property type="match status" value="1"/>
</dbReference>
<keyword evidence="3" id="KW-0808">Transferase</keyword>
<dbReference type="InterPro" id="IPR001584">
    <property type="entry name" value="Integrase_cat-core"/>
</dbReference>
<evidence type="ECO:0000256" key="7">
    <source>
        <dbReference type="ARBA" id="ARBA00022750"/>
    </source>
</evidence>
<dbReference type="GO" id="GO:0004519">
    <property type="term" value="F:endonuclease activity"/>
    <property type="evidence" value="ECO:0007669"/>
    <property type="project" value="UniProtKB-KW"/>
</dbReference>
<evidence type="ECO:0000259" key="18">
    <source>
        <dbReference type="PROSITE" id="PS50878"/>
    </source>
</evidence>
<dbReference type="InterPro" id="IPR036397">
    <property type="entry name" value="RNaseH_sf"/>
</dbReference>
<protein>
    <recommendedName>
        <fullName evidence="1">RNA-directed DNA polymerase</fullName>
        <ecNumber evidence="1">2.7.7.49</ecNumber>
    </recommendedName>
</protein>
<dbReference type="InterPro" id="IPR012337">
    <property type="entry name" value="RNaseH-like_sf"/>
</dbReference>
<dbReference type="FunFam" id="3.10.10.10:FF:000007">
    <property type="entry name" value="Retrovirus-related Pol polyprotein from transposon 17.6-like Protein"/>
    <property type="match status" value="1"/>
</dbReference>
<keyword evidence="5" id="KW-0540">Nuclease</keyword>
<evidence type="ECO:0000256" key="1">
    <source>
        <dbReference type="ARBA" id="ARBA00012493"/>
    </source>
</evidence>
<name>A0AAQ3UK71_PASNO</name>
<feature type="region of interest" description="Disordered" evidence="16">
    <location>
        <begin position="1"/>
        <end position="33"/>
    </location>
</feature>
<feature type="domain" description="Chromo" evidence="17">
    <location>
        <begin position="1418"/>
        <end position="1464"/>
    </location>
</feature>
<dbReference type="Gene3D" id="3.30.70.270">
    <property type="match status" value="2"/>
</dbReference>
<dbReference type="InterPro" id="IPR050951">
    <property type="entry name" value="Retrovirus_Pol_polyprotein"/>
</dbReference>
<dbReference type="GO" id="GO:0046872">
    <property type="term" value="F:metal ion binding"/>
    <property type="evidence" value="ECO:0007669"/>
    <property type="project" value="UniProtKB-KW"/>
</dbReference>
<keyword evidence="7" id="KW-0064">Aspartyl protease</keyword>
<proteinExistence type="predicted"/>
<keyword evidence="14" id="KW-0238">DNA-binding</keyword>
<keyword evidence="12" id="KW-0695">RNA-directed DNA polymerase</keyword>
<dbReference type="InterPro" id="IPR016197">
    <property type="entry name" value="Chromo-like_dom_sf"/>
</dbReference>
<evidence type="ECO:0000256" key="13">
    <source>
        <dbReference type="ARBA" id="ARBA00022932"/>
    </source>
</evidence>
<dbReference type="SUPFAM" id="SSF53098">
    <property type="entry name" value="Ribonuclease H-like"/>
    <property type="match status" value="1"/>
</dbReference>
<evidence type="ECO:0000256" key="11">
    <source>
        <dbReference type="ARBA" id="ARBA00022908"/>
    </source>
</evidence>
<evidence type="ECO:0000256" key="5">
    <source>
        <dbReference type="ARBA" id="ARBA00022722"/>
    </source>
</evidence>
<dbReference type="Gene3D" id="2.40.70.10">
    <property type="entry name" value="Acid Proteases"/>
    <property type="match status" value="1"/>
</dbReference>
<dbReference type="PROSITE" id="PS50013">
    <property type="entry name" value="CHROMO_2"/>
    <property type="match status" value="1"/>
</dbReference>
<evidence type="ECO:0000256" key="16">
    <source>
        <dbReference type="SAM" id="MobiDB-lite"/>
    </source>
</evidence>
<keyword evidence="11" id="KW-0229">DNA integration</keyword>
<dbReference type="EC" id="2.7.7.49" evidence="1"/>
<evidence type="ECO:0000259" key="17">
    <source>
        <dbReference type="PROSITE" id="PS50013"/>
    </source>
</evidence>
<dbReference type="GO" id="GO:0015074">
    <property type="term" value="P:DNA integration"/>
    <property type="evidence" value="ECO:0007669"/>
    <property type="project" value="UniProtKB-KW"/>
</dbReference>
<dbReference type="InterPro" id="IPR005162">
    <property type="entry name" value="Retrotrans_gag_dom"/>
</dbReference>
<dbReference type="Gene3D" id="3.10.10.10">
    <property type="entry name" value="HIV Type 1 Reverse Transcriptase, subunit A, domain 1"/>
    <property type="match status" value="1"/>
</dbReference>
<evidence type="ECO:0000256" key="3">
    <source>
        <dbReference type="ARBA" id="ARBA00022679"/>
    </source>
</evidence>
<evidence type="ECO:0000256" key="14">
    <source>
        <dbReference type="ARBA" id="ARBA00023125"/>
    </source>
</evidence>
<dbReference type="PANTHER" id="PTHR37984">
    <property type="entry name" value="PROTEIN CBG26694"/>
    <property type="match status" value="1"/>
</dbReference>